<comment type="caution">
    <text evidence="3">The sequence shown here is derived from an EMBL/GenBank/DDBJ whole genome shotgun (WGS) entry which is preliminary data.</text>
</comment>
<dbReference type="AlphaFoldDB" id="A0A3P3W2Q1"/>
<feature type="domain" description="Secretion system C-terminal sorting" evidence="2">
    <location>
        <begin position="3"/>
        <end position="70"/>
    </location>
</feature>
<keyword evidence="1" id="KW-0732">Signal</keyword>
<keyword evidence="4" id="KW-1185">Reference proteome</keyword>
<feature type="non-terminal residue" evidence="3">
    <location>
        <position position="1"/>
    </location>
</feature>
<evidence type="ECO:0000259" key="2">
    <source>
        <dbReference type="Pfam" id="PF18962"/>
    </source>
</evidence>
<sequence>KYYPNPVDDKLQIEYFENIVQVDVYDLLGRNIKTIQTNNRNVEIDLSELSAATYMIQLQTETKQQFIKIIKQ</sequence>
<protein>
    <submittedName>
        <fullName evidence="3">T9SS C-terminal target domain-containing protein</fullName>
    </submittedName>
</protein>
<dbReference type="RefSeq" id="WP_148096360.1">
    <property type="nucleotide sequence ID" value="NZ_RQVQ01000062.1"/>
</dbReference>
<evidence type="ECO:0000313" key="4">
    <source>
        <dbReference type="Proteomes" id="UP000275719"/>
    </source>
</evidence>
<dbReference type="InterPro" id="IPR026444">
    <property type="entry name" value="Secre_tail"/>
</dbReference>
<proteinExistence type="predicted"/>
<evidence type="ECO:0000313" key="3">
    <source>
        <dbReference type="EMBL" id="RRJ87113.1"/>
    </source>
</evidence>
<dbReference type="EMBL" id="RQVQ01000062">
    <property type="protein sequence ID" value="RRJ87113.1"/>
    <property type="molecule type" value="Genomic_DNA"/>
</dbReference>
<accession>A0A3P3W2Q1</accession>
<name>A0A3P3W2Q1_9FLAO</name>
<dbReference type="Pfam" id="PF18962">
    <property type="entry name" value="Por_Secre_tail"/>
    <property type="match status" value="1"/>
</dbReference>
<gene>
    <name evidence="3" type="ORF">EG240_15505</name>
</gene>
<dbReference type="Proteomes" id="UP000275719">
    <property type="component" value="Unassembled WGS sequence"/>
</dbReference>
<reference evidence="3 4" key="1">
    <citation type="submission" date="2018-11" db="EMBL/GenBank/DDBJ databases">
        <title>Flavobacterium sp. nov., YIM 102701-2 draft genome.</title>
        <authorList>
            <person name="Li G."/>
            <person name="Jiang Y."/>
        </authorList>
    </citation>
    <scope>NUCLEOTIDE SEQUENCE [LARGE SCALE GENOMIC DNA]</scope>
    <source>
        <strain evidence="3 4">YIM 102701-2</strain>
    </source>
</reference>
<dbReference type="NCBIfam" id="TIGR04183">
    <property type="entry name" value="Por_Secre_tail"/>
    <property type="match status" value="1"/>
</dbReference>
<organism evidence="3 4">
    <name type="scientific">Paenimyroides tangerinum</name>
    <dbReference type="NCBI Taxonomy" id="2488728"/>
    <lineage>
        <taxon>Bacteria</taxon>
        <taxon>Pseudomonadati</taxon>
        <taxon>Bacteroidota</taxon>
        <taxon>Flavobacteriia</taxon>
        <taxon>Flavobacteriales</taxon>
        <taxon>Flavobacteriaceae</taxon>
        <taxon>Paenimyroides</taxon>
    </lineage>
</organism>
<dbReference type="OrthoDB" id="1362793at2"/>
<evidence type="ECO:0000256" key="1">
    <source>
        <dbReference type="ARBA" id="ARBA00022729"/>
    </source>
</evidence>